<dbReference type="RefSeq" id="WP_015954981.1">
    <property type="nucleotide sequence ID" value="NC_011729.1"/>
</dbReference>
<name>B7KA28_GLOC7</name>
<dbReference type="KEGG" id="cyc:PCC7424_2982"/>
<dbReference type="GO" id="GO:0051213">
    <property type="term" value="F:dioxygenase activity"/>
    <property type="evidence" value="ECO:0007669"/>
    <property type="project" value="UniProtKB-KW"/>
</dbReference>
<evidence type="ECO:0000256" key="2">
    <source>
        <dbReference type="ARBA" id="ARBA00022964"/>
    </source>
</evidence>
<dbReference type="SUPFAM" id="SSF51197">
    <property type="entry name" value="Clavaminate synthase-like"/>
    <property type="match status" value="1"/>
</dbReference>
<reference evidence="6" key="1">
    <citation type="journal article" date="2011" name="MBio">
        <title>Novel metabolic attributes of the genus Cyanothece, comprising a group of unicellular nitrogen-fixing Cyanobacteria.</title>
        <authorList>
            <person name="Bandyopadhyay A."/>
            <person name="Elvitigala T."/>
            <person name="Welsh E."/>
            <person name="Stockel J."/>
            <person name="Liberton M."/>
            <person name="Min H."/>
            <person name="Sherman L.A."/>
            <person name="Pakrasi H.B."/>
        </authorList>
    </citation>
    <scope>NUCLEOTIDE SEQUENCE [LARGE SCALE GENOMIC DNA]</scope>
    <source>
        <strain evidence="6">PCC 7424</strain>
    </source>
</reference>
<dbReference type="HOGENOM" id="CLU_071783_0_0_3"/>
<dbReference type="PANTHER" id="PTHR46332">
    <property type="entry name" value="ASPARTATE BETA-HYDROXYLASE DOMAIN-CONTAINING PROTEIN 2"/>
    <property type="match status" value="1"/>
</dbReference>
<accession>B7KA28</accession>
<keyword evidence="2" id="KW-0223">Dioxygenase</keyword>
<feature type="domain" description="Aspartyl/asparaginy/proline hydroxylase" evidence="4">
    <location>
        <begin position="52"/>
        <end position="208"/>
    </location>
</feature>
<dbReference type="OrthoDB" id="21665at2"/>
<proteinExistence type="inferred from homology"/>
<keyword evidence="6" id="KW-1185">Reference proteome</keyword>
<evidence type="ECO:0000313" key="6">
    <source>
        <dbReference type="Proteomes" id="UP000002384"/>
    </source>
</evidence>
<dbReference type="STRING" id="65393.PCC7424_2982"/>
<dbReference type="GO" id="GO:0016020">
    <property type="term" value="C:membrane"/>
    <property type="evidence" value="ECO:0007669"/>
    <property type="project" value="TreeGrafter"/>
</dbReference>
<dbReference type="InterPro" id="IPR027443">
    <property type="entry name" value="IPNS-like_sf"/>
</dbReference>
<keyword evidence="3" id="KW-0560">Oxidoreductase</keyword>
<gene>
    <name evidence="5" type="ordered locus">PCC7424_2982</name>
</gene>
<evidence type="ECO:0000256" key="3">
    <source>
        <dbReference type="ARBA" id="ARBA00023002"/>
    </source>
</evidence>
<dbReference type="Pfam" id="PF05118">
    <property type="entry name" value="Asp_Arg_Hydrox"/>
    <property type="match status" value="1"/>
</dbReference>
<dbReference type="InterPro" id="IPR051821">
    <property type="entry name" value="Asp/Asn_beta-hydroxylase"/>
</dbReference>
<dbReference type="EMBL" id="CP001291">
    <property type="protein sequence ID" value="ACK71384.1"/>
    <property type="molecule type" value="Genomic_DNA"/>
</dbReference>
<protein>
    <submittedName>
        <fullName evidence="5">Aspartyl/Asparaginyl beta-hydroxylase</fullName>
    </submittedName>
</protein>
<dbReference type="eggNOG" id="COG3555">
    <property type="taxonomic scope" value="Bacteria"/>
</dbReference>
<comment type="similarity">
    <text evidence="1">Belongs to the aspartyl/asparaginyl beta-hydroxylase family.</text>
</comment>
<dbReference type="Proteomes" id="UP000002384">
    <property type="component" value="Chromosome"/>
</dbReference>
<dbReference type="PANTHER" id="PTHR46332:SF5">
    <property type="entry name" value="ASPARTATE BETA-HYDROXYLASE DOMAIN CONTAINING 2"/>
    <property type="match status" value="1"/>
</dbReference>
<evidence type="ECO:0000256" key="1">
    <source>
        <dbReference type="ARBA" id="ARBA00007730"/>
    </source>
</evidence>
<sequence length="248" mass="29266">MTATTLTNKLVKQLEKWILADNWLENLIAKHSLVGDYVFFKPEQFPWSKDLENNWQVIRQELEQVLLLVNELPNFQDISKRQYRIANDDRWKTYFFYAFGYKSQKNCQQCPQTAKLLEKIPGLKVAFFSILAPGKHIPEHRGKHKGIIRYHLGLIVPDPKTACRIRVADQFAYWEEGKSLIFDDTFLHEVWNDTDGYRAILFLDIARPLRFPMSLVNWLVNRLITASSLVKEAKTSHELWEKKFYTNC</sequence>
<dbReference type="InterPro" id="IPR007803">
    <property type="entry name" value="Asp/Arg/Pro-Hydrxlase"/>
</dbReference>
<dbReference type="Gene3D" id="2.60.120.330">
    <property type="entry name" value="B-lactam Antibiotic, Isopenicillin N Synthase, Chain"/>
    <property type="match status" value="1"/>
</dbReference>
<evidence type="ECO:0000259" key="4">
    <source>
        <dbReference type="Pfam" id="PF05118"/>
    </source>
</evidence>
<organism evidence="5 6">
    <name type="scientific">Gloeothece citriformis (strain PCC 7424)</name>
    <name type="common">Cyanothece sp. (strain PCC 7424)</name>
    <dbReference type="NCBI Taxonomy" id="65393"/>
    <lineage>
        <taxon>Bacteria</taxon>
        <taxon>Bacillati</taxon>
        <taxon>Cyanobacteriota</taxon>
        <taxon>Cyanophyceae</taxon>
        <taxon>Oscillatoriophycideae</taxon>
        <taxon>Chroococcales</taxon>
        <taxon>Aphanothecaceae</taxon>
        <taxon>Gloeothece</taxon>
        <taxon>Gloeothece citriformis</taxon>
    </lineage>
</organism>
<evidence type="ECO:0000313" key="5">
    <source>
        <dbReference type="EMBL" id="ACK71384.1"/>
    </source>
</evidence>
<dbReference type="AlphaFoldDB" id="B7KA28"/>